<dbReference type="HOGENOM" id="CLU_069356_2_3_11"/>
<dbReference type="PANTHER" id="PTHR30055">
    <property type="entry name" value="HTH-TYPE TRANSCRIPTIONAL REGULATOR RUTR"/>
    <property type="match status" value="1"/>
</dbReference>
<name>D3F374_CONWI</name>
<evidence type="ECO:0000313" key="8">
    <source>
        <dbReference type="Proteomes" id="UP000008229"/>
    </source>
</evidence>
<feature type="region of interest" description="Disordered" evidence="5">
    <location>
        <begin position="1"/>
        <end position="20"/>
    </location>
</feature>
<protein>
    <submittedName>
        <fullName evidence="7">Transcriptional regulator, TetR family</fullName>
    </submittedName>
</protein>
<dbReference type="InterPro" id="IPR050109">
    <property type="entry name" value="HTH-type_TetR-like_transc_reg"/>
</dbReference>
<dbReference type="KEGG" id="cwo:Cwoe_1928"/>
<dbReference type="Pfam" id="PF00440">
    <property type="entry name" value="TetR_N"/>
    <property type="match status" value="1"/>
</dbReference>
<evidence type="ECO:0000256" key="2">
    <source>
        <dbReference type="ARBA" id="ARBA00023125"/>
    </source>
</evidence>
<dbReference type="GO" id="GO:0003700">
    <property type="term" value="F:DNA-binding transcription factor activity"/>
    <property type="evidence" value="ECO:0007669"/>
    <property type="project" value="TreeGrafter"/>
</dbReference>
<dbReference type="PROSITE" id="PS50977">
    <property type="entry name" value="HTH_TETR_2"/>
    <property type="match status" value="1"/>
</dbReference>
<evidence type="ECO:0000256" key="5">
    <source>
        <dbReference type="SAM" id="MobiDB-lite"/>
    </source>
</evidence>
<feature type="DNA-binding region" description="H-T-H motif" evidence="4">
    <location>
        <begin position="40"/>
        <end position="59"/>
    </location>
</feature>
<gene>
    <name evidence="7" type="ordered locus">Cwoe_1928</name>
</gene>
<dbReference type="PANTHER" id="PTHR30055:SF238">
    <property type="entry name" value="MYCOFACTOCIN BIOSYNTHESIS TRANSCRIPTIONAL REGULATOR MFTR-RELATED"/>
    <property type="match status" value="1"/>
</dbReference>
<feature type="domain" description="HTH tetR-type" evidence="6">
    <location>
        <begin position="17"/>
        <end position="77"/>
    </location>
</feature>
<dbReference type="Pfam" id="PF17754">
    <property type="entry name" value="TetR_C_14"/>
    <property type="match status" value="1"/>
</dbReference>
<keyword evidence="2 4" id="KW-0238">DNA-binding</keyword>
<dbReference type="Proteomes" id="UP000008229">
    <property type="component" value="Chromosome"/>
</dbReference>
<reference evidence="8" key="2">
    <citation type="submission" date="2010-01" db="EMBL/GenBank/DDBJ databases">
        <title>The complete genome of Conexibacter woesei DSM 14684.</title>
        <authorList>
            <consortium name="US DOE Joint Genome Institute (JGI-PGF)"/>
            <person name="Lucas S."/>
            <person name="Copeland A."/>
            <person name="Lapidus A."/>
            <person name="Glavina del Rio T."/>
            <person name="Dalin E."/>
            <person name="Tice H."/>
            <person name="Bruce D."/>
            <person name="Goodwin L."/>
            <person name="Pitluck S."/>
            <person name="Kyrpides N."/>
            <person name="Mavromatis K."/>
            <person name="Ivanova N."/>
            <person name="Mikhailova N."/>
            <person name="Chertkov O."/>
            <person name="Brettin T."/>
            <person name="Detter J.C."/>
            <person name="Han C."/>
            <person name="Larimer F."/>
            <person name="Land M."/>
            <person name="Hauser L."/>
            <person name="Markowitz V."/>
            <person name="Cheng J.-F."/>
            <person name="Hugenholtz P."/>
            <person name="Woyke T."/>
            <person name="Wu D."/>
            <person name="Pukall R."/>
            <person name="Steenblock K."/>
            <person name="Schneider S."/>
            <person name="Klenk H.-P."/>
            <person name="Eisen J.A."/>
        </authorList>
    </citation>
    <scope>NUCLEOTIDE SEQUENCE [LARGE SCALE GENOMIC DNA]</scope>
    <source>
        <strain evidence="8">DSM 14684 / CIP 108061 / JCM 11494 / NBRC 100937 / ID131577</strain>
    </source>
</reference>
<dbReference type="EMBL" id="CP001854">
    <property type="protein sequence ID" value="ADB50354.1"/>
    <property type="molecule type" value="Genomic_DNA"/>
</dbReference>
<evidence type="ECO:0000256" key="1">
    <source>
        <dbReference type="ARBA" id="ARBA00023015"/>
    </source>
</evidence>
<dbReference type="eggNOG" id="COG1309">
    <property type="taxonomic scope" value="Bacteria"/>
</dbReference>
<evidence type="ECO:0000256" key="4">
    <source>
        <dbReference type="PROSITE-ProRule" id="PRU00335"/>
    </source>
</evidence>
<accession>D3F374</accession>
<keyword evidence="8" id="KW-1185">Reference proteome</keyword>
<evidence type="ECO:0000313" key="7">
    <source>
        <dbReference type="EMBL" id="ADB50354.1"/>
    </source>
</evidence>
<dbReference type="InterPro" id="IPR001647">
    <property type="entry name" value="HTH_TetR"/>
</dbReference>
<dbReference type="SUPFAM" id="SSF46689">
    <property type="entry name" value="Homeodomain-like"/>
    <property type="match status" value="1"/>
</dbReference>
<dbReference type="InterPro" id="IPR041347">
    <property type="entry name" value="MftR_C"/>
</dbReference>
<dbReference type="InterPro" id="IPR009057">
    <property type="entry name" value="Homeodomain-like_sf"/>
</dbReference>
<dbReference type="STRING" id="469383.Cwoe_1928"/>
<sequence>MSADPPTEPGLRERKKRATRTALSHATIRLGIERGWSNVTVEEIATAAGVSERTFRNYFPGKAAAVTALHLDRMIEIADDLRTRPASEPFWHAVTDVLVKHFVPPPGTTTDHPARDRQGAAGMRLLLDEPALRGEMAKANATAQAALAAAIAERTGTDAAHDVYPSTAAAVIGAASAVAVEHALRFDPPAPLEPILRDVLAQIAAGLPAPHPGARDLDRSAGRGSSTGCGTVPAA</sequence>
<feature type="region of interest" description="Disordered" evidence="5">
    <location>
        <begin position="211"/>
        <end position="235"/>
    </location>
</feature>
<dbReference type="GO" id="GO:0000976">
    <property type="term" value="F:transcription cis-regulatory region binding"/>
    <property type="evidence" value="ECO:0007669"/>
    <property type="project" value="TreeGrafter"/>
</dbReference>
<keyword evidence="1" id="KW-0805">Transcription regulation</keyword>
<reference evidence="7 8" key="1">
    <citation type="journal article" date="2010" name="Stand. Genomic Sci.">
        <title>Complete genome sequence of Conexibacter woesei type strain (ID131577).</title>
        <authorList>
            <person name="Pukall R."/>
            <person name="Lapidus A."/>
            <person name="Glavina Del Rio T."/>
            <person name="Copeland A."/>
            <person name="Tice H."/>
            <person name="Cheng J.-F."/>
            <person name="Lucas S."/>
            <person name="Chen F."/>
            <person name="Nolan M."/>
            <person name="Bruce D."/>
            <person name="Goodwin L."/>
            <person name="Pitluck S."/>
            <person name="Mavromatis K."/>
            <person name="Ivanova N."/>
            <person name="Ovchinnikova G."/>
            <person name="Pati A."/>
            <person name="Chen A."/>
            <person name="Palaniappan K."/>
            <person name="Land M."/>
            <person name="Hauser L."/>
            <person name="Chang Y.-J."/>
            <person name="Jeffries C.D."/>
            <person name="Chain P."/>
            <person name="Meincke L."/>
            <person name="Sims D."/>
            <person name="Brettin T."/>
            <person name="Detter J.C."/>
            <person name="Rohde M."/>
            <person name="Goeker M."/>
            <person name="Bristow J."/>
            <person name="Eisen J.A."/>
            <person name="Markowitz V."/>
            <person name="Kyrpides N.C."/>
            <person name="Klenk H.-P."/>
            <person name="Hugenholtz P."/>
        </authorList>
    </citation>
    <scope>NUCLEOTIDE SEQUENCE [LARGE SCALE GENOMIC DNA]</scope>
    <source>
        <strain evidence="8">DSM 14684 / CIP 108061 / JCM 11494 / NBRC 100937 / ID131577</strain>
    </source>
</reference>
<proteinExistence type="predicted"/>
<keyword evidence="3" id="KW-0804">Transcription</keyword>
<dbReference type="AlphaFoldDB" id="D3F374"/>
<dbReference type="OrthoDB" id="8688418at2"/>
<evidence type="ECO:0000256" key="3">
    <source>
        <dbReference type="ARBA" id="ARBA00023163"/>
    </source>
</evidence>
<dbReference type="RefSeq" id="WP_012933405.1">
    <property type="nucleotide sequence ID" value="NC_013739.1"/>
</dbReference>
<evidence type="ECO:0000259" key="6">
    <source>
        <dbReference type="PROSITE" id="PS50977"/>
    </source>
</evidence>
<dbReference type="Gene3D" id="1.10.10.60">
    <property type="entry name" value="Homeodomain-like"/>
    <property type="match status" value="1"/>
</dbReference>
<organism evidence="7 8">
    <name type="scientific">Conexibacter woesei (strain DSM 14684 / CCUG 47730 / CIP 108061 / JCM 11494 / NBRC 100937 / ID131577)</name>
    <dbReference type="NCBI Taxonomy" id="469383"/>
    <lineage>
        <taxon>Bacteria</taxon>
        <taxon>Bacillati</taxon>
        <taxon>Actinomycetota</taxon>
        <taxon>Thermoleophilia</taxon>
        <taxon>Solirubrobacterales</taxon>
        <taxon>Conexibacteraceae</taxon>
        <taxon>Conexibacter</taxon>
    </lineage>
</organism>
<dbReference type="Gene3D" id="1.10.357.10">
    <property type="entry name" value="Tetracycline Repressor, domain 2"/>
    <property type="match status" value="1"/>
</dbReference>